<protein>
    <submittedName>
        <fullName evidence="1">Uncharacterized protein</fullName>
    </submittedName>
</protein>
<feature type="non-terminal residue" evidence="1">
    <location>
        <position position="1"/>
    </location>
</feature>
<organism evidence="1">
    <name type="scientific">marine sediment metagenome</name>
    <dbReference type="NCBI Taxonomy" id="412755"/>
    <lineage>
        <taxon>unclassified sequences</taxon>
        <taxon>metagenomes</taxon>
        <taxon>ecological metagenomes</taxon>
    </lineage>
</organism>
<proteinExistence type="predicted"/>
<dbReference type="EMBL" id="BARU01011779">
    <property type="protein sequence ID" value="GAH33199.1"/>
    <property type="molecule type" value="Genomic_DNA"/>
</dbReference>
<sequence>NQEMGWDEKRTTVKRAWGKGPSIAEGVEAIITLIDRQGLAAYALDGTGTRMETIQAAGEGDASFRVGPQYRTVWYEIGTE</sequence>
<reference evidence="1" key="1">
    <citation type="journal article" date="2014" name="Front. Microbiol.">
        <title>High frequency of phylogenetically diverse reductive dehalogenase-homologous genes in deep subseafloor sedimentary metagenomes.</title>
        <authorList>
            <person name="Kawai M."/>
            <person name="Futagami T."/>
            <person name="Toyoda A."/>
            <person name="Takaki Y."/>
            <person name="Nishi S."/>
            <person name="Hori S."/>
            <person name="Arai W."/>
            <person name="Tsubouchi T."/>
            <person name="Morono Y."/>
            <person name="Uchiyama I."/>
            <person name="Ito T."/>
            <person name="Fujiyama A."/>
            <person name="Inagaki F."/>
            <person name="Takami H."/>
        </authorList>
    </citation>
    <scope>NUCLEOTIDE SEQUENCE</scope>
    <source>
        <strain evidence="1">Expedition CK06-06</strain>
    </source>
</reference>
<dbReference type="AlphaFoldDB" id="X1FV34"/>
<name>X1FV34_9ZZZZ</name>
<accession>X1FV34</accession>
<gene>
    <name evidence="1" type="ORF">S03H2_22000</name>
</gene>
<evidence type="ECO:0000313" key="1">
    <source>
        <dbReference type="EMBL" id="GAH33199.1"/>
    </source>
</evidence>
<comment type="caution">
    <text evidence="1">The sequence shown here is derived from an EMBL/GenBank/DDBJ whole genome shotgun (WGS) entry which is preliminary data.</text>
</comment>